<evidence type="ECO:0000313" key="19">
    <source>
        <dbReference type="EMBL" id="MBA0621208.1"/>
    </source>
</evidence>
<keyword evidence="12" id="KW-0472">Membrane</keyword>
<dbReference type="GO" id="GO:0098711">
    <property type="term" value="P:iron ion import across plasma membrane"/>
    <property type="evidence" value="ECO:0007669"/>
    <property type="project" value="UniProtKB-ARBA"/>
</dbReference>
<keyword evidence="10" id="KW-1133">Transmembrane helix</keyword>
<dbReference type="PROSITE" id="PS50089">
    <property type="entry name" value="ZF_RING_2"/>
    <property type="match status" value="1"/>
</dbReference>
<dbReference type="GO" id="GO:0006511">
    <property type="term" value="P:ubiquitin-dependent protein catabolic process"/>
    <property type="evidence" value="ECO:0007669"/>
    <property type="project" value="TreeGrafter"/>
</dbReference>
<evidence type="ECO:0000256" key="12">
    <source>
        <dbReference type="ARBA" id="ARBA00023136"/>
    </source>
</evidence>
<keyword evidence="13" id="KW-0539">Nucleus</keyword>
<evidence type="ECO:0000259" key="17">
    <source>
        <dbReference type="PROSITE" id="PS50089"/>
    </source>
</evidence>
<dbReference type="PROSITE" id="PS51266">
    <property type="entry name" value="ZF_CHY"/>
    <property type="match status" value="1"/>
</dbReference>
<keyword evidence="9" id="KW-0862">Zinc</keyword>
<dbReference type="FunFam" id="1.20.120.520:FF:000009">
    <property type="entry name" value="Zinc finger protein BRUTUS"/>
    <property type="match status" value="1"/>
</dbReference>
<dbReference type="GO" id="GO:0034756">
    <property type="term" value="P:regulation of iron ion transport"/>
    <property type="evidence" value="ECO:0007669"/>
    <property type="project" value="UniProtKB-ARBA"/>
</dbReference>
<evidence type="ECO:0000256" key="11">
    <source>
        <dbReference type="ARBA" id="ARBA00023004"/>
    </source>
</evidence>
<dbReference type="GO" id="GO:0061630">
    <property type="term" value="F:ubiquitin protein ligase activity"/>
    <property type="evidence" value="ECO:0007669"/>
    <property type="project" value="UniProtKB-ARBA"/>
</dbReference>
<evidence type="ECO:0000256" key="6">
    <source>
        <dbReference type="ARBA" id="ARBA00022723"/>
    </source>
</evidence>
<evidence type="ECO:0000259" key="18">
    <source>
        <dbReference type="PROSITE" id="PS51266"/>
    </source>
</evidence>
<dbReference type="PANTHER" id="PTHR21319:SF39">
    <property type="entry name" value="ZINC FINGER PROTEIN"/>
    <property type="match status" value="1"/>
</dbReference>
<reference evidence="19 20" key="1">
    <citation type="journal article" date="2019" name="Genome Biol. Evol.">
        <title>Insights into the evolution of the New World diploid cottons (Gossypium, subgenus Houzingenia) based on genome sequencing.</title>
        <authorList>
            <person name="Grover C.E."/>
            <person name="Arick M.A. 2nd"/>
            <person name="Thrash A."/>
            <person name="Conover J.L."/>
            <person name="Sanders W.S."/>
            <person name="Peterson D.G."/>
            <person name="Frelichowski J.E."/>
            <person name="Scheffler J.A."/>
            <person name="Scheffler B.E."/>
            <person name="Wendel J.F."/>
        </authorList>
    </citation>
    <scope>NUCLEOTIDE SEQUENCE [LARGE SCALE GENOMIC DNA]</scope>
    <source>
        <strain evidence="19">27</strain>
        <tissue evidence="19">Leaf</tissue>
    </source>
</reference>
<dbReference type="InterPro" id="IPR012312">
    <property type="entry name" value="Hemerythrin-like"/>
</dbReference>
<dbReference type="CDD" id="cd16464">
    <property type="entry name" value="RING-H2_Pirh2-like"/>
    <property type="match status" value="1"/>
</dbReference>
<dbReference type="InterPro" id="IPR037274">
    <property type="entry name" value="Znf_CHY_sf"/>
</dbReference>
<keyword evidence="7 16" id="KW-0863">Zinc-finger</keyword>
<comment type="subunit">
    <text evidence="15">Binds zinc and iron ions.</text>
</comment>
<evidence type="ECO:0008006" key="21">
    <source>
        <dbReference type="Google" id="ProtNLM"/>
    </source>
</evidence>
<evidence type="ECO:0000256" key="16">
    <source>
        <dbReference type="PROSITE-ProRule" id="PRU00601"/>
    </source>
</evidence>
<gene>
    <name evidence="19" type="ORF">Godav_006854</name>
</gene>
<protein>
    <recommendedName>
        <fullName evidence="21">CHY-type domain-containing protein</fullName>
    </recommendedName>
</protein>
<dbReference type="SUPFAM" id="SSF161219">
    <property type="entry name" value="CHY zinc finger-like"/>
    <property type="match status" value="1"/>
</dbReference>
<evidence type="ECO:0000256" key="1">
    <source>
        <dbReference type="ARBA" id="ARBA00004123"/>
    </source>
</evidence>
<keyword evidence="11" id="KW-0408">Iron</keyword>
<dbReference type="InterPro" id="IPR001841">
    <property type="entry name" value="Znf_RING"/>
</dbReference>
<dbReference type="Gene3D" id="3.30.40.10">
    <property type="entry name" value="Zinc/RING finger domain, C3HC4 (zinc finger)"/>
    <property type="match status" value="1"/>
</dbReference>
<dbReference type="EMBL" id="JABFAC010000008">
    <property type="protein sequence ID" value="MBA0621208.1"/>
    <property type="molecule type" value="Genomic_DNA"/>
</dbReference>
<feature type="domain" description="CHY-type" evidence="18">
    <location>
        <begin position="1044"/>
        <end position="1114"/>
    </location>
</feature>
<dbReference type="CDD" id="cd12108">
    <property type="entry name" value="Hr-like"/>
    <property type="match status" value="2"/>
</dbReference>
<evidence type="ECO:0000313" key="20">
    <source>
        <dbReference type="Proteomes" id="UP000593561"/>
    </source>
</evidence>
<dbReference type="Gene3D" id="1.20.120.520">
    <property type="entry name" value="nmb1532 protein domain like"/>
    <property type="match status" value="2"/>
</dbReference>
<sequence>MGGGQAHSDPPDKEEDRKSPLAAVAGLRLQDAPILFLLYFHTAIRAELTELRRLAVAAAADGKSDSYSREFVVELFRRFEFLKLVCKYHCAAEDEVVFLALDAHVKNVACTYSLEHESIDHNFDSVFYCLNALEGSENTSKALQELVFCIGAIQASICQHMLKEEKQVFPLLVKQFSFQEQASLVWRFIGSIPVILLQDFLPWVISFSHPDEQEEIKNFVREVVPKEKSLQEVDPVLYSYQNLSNLPDGNKFKQILKVVVSWLDKKHRTGFEFHIELAKGVQPLDGPISIKSKFKFHLIKNPLGWMKAPCFQTNTGNNPIDGLLFWQGAIQKDLKEILAELHQVKTSSCFQNLDFIVLRLKFLADVLIFYCNALEKLFYPVLVDVSNIQLSLPAQDLYIASDIKHLLYLVNYNSRKGITANEFVKELCQKLESFVRNIDIKFSLQENEVFPIISKNCSKEMQQQLLCISLQVVPLGLLKCVVTWFAAHLSEDESRSILHIIKKGYSLTHASFASLLLEWFLLGYSGKTSVESFRRDLEKLFSSRCSFLPVSIEEDAGSSSFLSDMSLGKGSKSKIIKPVFVYKGKKDFPYSSASSHGIKHDETSNCGGINLHIFFPKMTRDLRFFPDFSVEKNCVDYAIDEPIPMDMIFFFHKALKKDLDYLVLGSALLTENAGFLSEFRQRFHLIHFLYRIHSDAEDEVAFPALEAKGKHRNISHSYSLDHEIEAENFSKISLILDEIYELQLEYSSGEPVTLDWVAKRQKLCIDLQDTCKSMHKLLSDHVHREEVELWPLFRECFTLKEQERIIGNMLGRTGAEILQDMIPWLMSSLTPDEQETLKSLWHSATRNTMFDEWLGEWWEGHKIAKETEESTIPSWTPDPLEIIATYYPEVLNKREAICDNFSRTSSNGADVELLRLPNIDDKVKAFKGDENCSECSKLFSMSSDKRCNEAADVMGWTNEPDQKFQVTHNTGQCKQLKTMSQEDLEAAIRRVSSDTSLDPERKSHVMQNLLMSRWILKQQISNLEVNNSNNGEGIPGQHPSYRDPLELALGCKHYKRNCKLFAPCCNQLYTCIHCHNDVADHKLDREKSFEDNCPICHEDFFSSTAPVKALPCGHMMHSACFQDYTCTHYTCPICSKSLGDMQVYFKMLDAFLAEEKIPDEHHDRNQVHRVVYLSWFIIGTLLCKL</sequence>
<dbReference type="FunFam" id="3.30.40.10:FF:000208">
    <property type="entry name" value="Zinc finger protein-related isoform 1"/>
    <property type="match status" value="1"/>
</dbReference>
<keyword evidence="20" id="KW-1185">Reference proteome</keyword>
<dbReference type="Pfam" id="PF05495">
    <property type="entry name" value="zf-CHY"/>
    <property type="match status" value="1"/>
</dbReference>
<proteinExistence type="predicted"/>
<keyword evidence="5" id="KW-0812">Transmembrane</keyword>
<comment type="subcellular location">
    <subcellularLocation>
        <location evidence="2">Membrane</location>
        <topology evidence="2">Single-pass membrane protein</topology>
    </subcellularLocation>
    <subcellularLocation>
        <location evidence="1">Nucleus</location>
    </subcellularLocation>
</comment>
<evidence type="ECO:0000256" key="5">
    <source>
        <dbReference type="ARBA" id="ARBA00022692"/>
    </source>
</evidence>
<dbReference type="Pfam" id="PF01814">
    <property type="entry name" value="Hemerythrin"/>
    <property type="match status" value="1"/>
</dbReference>
<evidence type="ECO:0000256" key="7">
    <source>
        <dbReference type="ARBA" id="ARBA00022771"/>
    </source>
</evidence>
<dbReference type="GO" id="GO:0005634">
    <property type="term" value="C:nucleus"/>
    <property type="evidence" value="ECO:0007669"/>
    <property type="project" value="UniProtKB-SubCell"/>
</dbReference>
<evidence type="ECO:0000256" key="10">
    <source>
        <dbReference type="ARBA" id="ARBA00022989"/>
    </source>
</evidence>
<dbReference type="AlphaFoldDB" id="A0A7J8S524"/>
<dbReference type="InterPro" id="IPR008913">
    <property type="entry name" value="Znf_CHY"/>
</dbReference>
<dbReference type="SUPFAM" id="SSF57850">
    <property type="entry name" value="RING/U-box"/>
    <property type="match status" value="1"/>
</dbReference>
<dbReference type="Proteomes" id="UP000593561">
    <property type="component" value="Unassembled WGS sequence"/>
</dbReference>
<dbReference type="GO" id="GO:0016567">
    <property type="term" value="P:protein ubiquitination"/>
    <property type="evidence" value="ECO:0007669"/>
    <property type="project" value="TreeGrafter"/>
</dbReference>
<comment type="pathway">
    <text evidence="3">Protein modification; protein ubiquitination.</text>
</comment>
<accession>A0A7J8S524</accession>
<feature type="domain" description="RING-type" evidence="17">
    <location>
        <begin position="1093"/>
        <end position="1135"/>
    </location>
</feature>
<evidence type="ECO:0000256" key="4">
    <source>
        <dbReference type="ARBA" id="ARBA00022598"/>
    </source>
</evidence>
<evidence type="ECO:0000256" key="9">
    <source>
        <dbReference type="ARBA" id="ARBA00022833"/>
    </source>
</evidence>
<dbReference type="GO" id="GO:0016874">
    <property type="term" value="F:ligase activity"/>
    <property type="evidence" value="ECO:0007669"/>
    <property type="project" value="UniProtKB-KW"/>
</dbReference>
<keyword evidence="4" id="KW-0436">Ligase</keyword>
<dbReference type="GO" id="GO:0008270">
    <property type="term" value="F:zinc ion binding"/>
    <property type="evidence" value="ECO:0007669"/>
    <property type="project" value="UniProtKB-KW"/>
</dbReference>
<evidence type="ECO:0000256" key="8">
    <source>
        <dbReference type="ARBA" id="ARBA00022786"/>
    </source>
</evidence>
<dbReference type="PANTHER" id="PTHR21319">
    <property type="entry name" value="RING FINGER AND CHY ZINC FINGER DOMAIN-CONTAINING PROTEIN 1"/>
    <property type="match status" value="1"/>
</dbReference>
<evidence type="ECO:0000256" key="15">
    <source>
        <dbReference type="ARBA" id="ARBA00063786"/>
    </source>
</evidence>
<comment type="caution">
    <text evidence="19">The sequence shown here is derived from an EMBL/GenBank/DDBJ whole genome shotgun (WGS) entry which is preliminary data.</text>
</comment>
<dbReference type="GO" id="GO:0016020">
    <property type="term" value="C:membrane"/>
    <property type="evidence" value="ECO:0007669"/>
    <property type="project" value="UniProtKB-SubCell"/>
</dbReference>
<comment type="function">
    <text evidence="14">Probable E3 ubiquitin-protein ligase that may regulate the response to iron deficiency and thus contributes to iron homeostasis.</text>
</comment>
<evidence type="ECO:0000256" key="14">
    <source>
        <dbReference type="ARBA" id="ARBA00053847"/>
    </source>
</evidence>
<organism evidence="19 20">
    <name type="scientific">Gossypium davidsonii</name>
    <name type="common">Davidson's cotton</name>
    <name type="synonym">Gossypium klotzschianum subsp. davidsonii</name>
    <dbReference type="NCBI Taxonomy" id="34287"/>
    <lineage>
        <taxon>Eukaryota</taxon>
        <taxon>Viridiplantae</taxon>
        <taxon>Streptophyta</taxon>
        <taxon>Embryophyta</taxon>
        <taxon>Tracheophyta</taxon>
        <taxon>Spermatophyta</taxon>
        <taxon>Magnoliopsida</taxon>
        <taxon>eudicotyledons</taxon>
        <taxon>Gunneridae</taxon>
        <taxon>Pentapetalae</taxon>
        <taxon>rosids</taxon>
        <taxon>malvids</taxon>
        <taxon>Malvales</taxon>
        <taxon>Malvaceae</taxon>
        <taxon>Malvoideae</taxon>
        <taxon>Gossypium</taxon>
    </lineage>
</organism>
<dbReference type="SMART" id="SM00184">
    <property type="entry name" value="RING"/>
    <property type="match status" value="1"/>
</dbReference>
<evidence type="ECO:0000256" key="3">
    <source>
        <dbReference type="ARBA" id="ARBA00004906"/>
    </source>
</evidence>
<name>A0A7J8S524_GOSDV</name>
<evidence type="ECO:0000256" key="2">
    <source>
        <dbReference type="ARBA" id="ARBA00004167"/>
    </source>
</evidence>
<keyword evidence="8" id="KW-0833">Ubl conjugation pathway</keyword>
<evidence type="ECO:0000256" key="13">
    <source>
        <dbReference type="ARBA" id="ARBA00023242"/>
    </source>
</evidence>
<dbReference type="InterPro" id="IPR013083">
    <property type="entry name" value="Znf_RING/FYVE/PHD"/>
</dbReference>
<keyword evidence="6" id="KW-0479">Metal-binding</keyword>